<keyword evidence="4" id="KW-1005">Bacterial flagellum biogenesis</keyword>
<evidence type="ECO:0000256" key="4">
    <source>
        <dbReference type="ARBA" id="ARBA00022795"/>
    </source>
</evidence>
<evidence type="ECO:0000256" key="2">
    <source>
        <dbReference type="ARBA" id="ARBA00017823"/>
    </source>
</evidence>
<accession>A0A7V8FJG2</accession>
<dbReference type="Proteomes" id="UP000487117">
    <property type="component" value="Unassembled WGS sequence"/>
</dbReference>
<dbReference type="GO" id="GO:0045892">
    <property type="term" value="P:negative regulation of DNA-templated transcription"/>
    <property type="evidence" value="ECO:0007669"/>
    <property type="project" value="InterPro"/>
</dbReference>
<feature type="domain" description="Anti-sigma-28 factor FlgM C-terminal" evidence="10">
    <location>
        <begin position="39"/>
        <end position="93"/>
    </location>
</feature>
<dbReference type="Pfam" id="PF04316">
    <property type="entry name" value="FlgM"/>
    <property type="match status" value="1"/>
</dbReference>
<organism evidence="11 12">
    <name type="scientific">Stenotrophomonas maltophilia</name>
    <name type="common">Pseudomonas maltophilia</name>
    <name type="synonym">Xanthomonas maltophilia</name>
    <dbReference type="NCBI Taxonomy" id="40324"/>
    <lineage>
        <taxon>Bacteria</taxon>
        <taxon>Pseudomonadati</taxon>
        <taxon>Pseudomonadota</taxon>
        <taxon>Gammaproteobacteria</taxon>
        <taxon>Lysobacterales</taxon>
        <taxon>Lysobacteraceae</taxon>
        <taxon>Stenotrophomonas</taxon>
        <taxon>Stenotrophomonas maltophilia group</taxon>
    </lineage>
</organism>
<comment type="similarity">
    <text evidence="1">Belongs to the FlgM family.</text>
</comment>
<dbReference type="NCBIfam" id="TIGR03824">
    <property type="entry name" value="FlgM_jcvi"/>
    <property type="match status" value="1"/>
</dbReference>
<gene>
    <name evidence="11" type="ORF">GAK31_00442</name>
</gene>
<dbReference type="InterPro" id="IPR035890">
    <property type="entry name" value="Anti-sigma-28_factor_FlgM_sf"/>
</dbReference>
<evidence type="ECO:0000256" key="5">
    <source>
        <dbReference type="ARBA" id="ARBA00023015"/>
    </source>
</evidence>
<evidence type="ECO:0000256" key="7">
    <source>
        <dbReference type="ARBA" id="ARBA00024739"/>
    </source>
</evidence>
<evidence type="ECO:0000259" key="10">
    <source>
        <dbReference type="Pfam" id="PF04316"/>
    </source>
</evidence>
<proteinExistence type="inferred from homology"/>
<dbReference type="AlphaFoldDB" id="A0A7V8FJG2"/>
<dbReference type="EMBL" id="WNDS01000001">
    <property type="protein sequence ID" value="KAF1017183.1"/>
    <property type="molecule type" value="Genomic_DNA"/>
</dbReference>
<feature type="region of interest" description="Disordered" evidence="9">
    <location>
        <begin position="1"/>
        <end position="40"/>
    </location>
</feature>
<evidence type="ECO:0000256" key="8">
    <source>
        <dbReference type="ARBA" id="ARBA00030117"/>
    </source>
</evidence>
<keyword evidence="3" id="KW-0678">Repressor</keyword>
<evidence type="ECO:0000256" key="6">
    <source>
        <dbReference type="ARBA" id="ARBA00023163"/>
    </source>
</evidence>
<reference evidence="12" key="1">
    <citation type="journal article" date="2020" name="MBio">
        <title>Horizontal gene transfer to a defensive symbiont with a reduced genome amongst a multipartite beetle microbiome.</title>
        <authorList>
            <person name="Waterworth S.C."/>
            <person name="Florez L.V."/>
            <person name="Rees E.R."/>
            <person name="Hertweck C."/>
            <person name="Kaltenpoth M."/>
            <person name="Kwan J.C."/>
        </authorList>
    </citation>
    <scope>NUCLEOTIDE SEQUENCE [LARGE SCALE GENOMIC DNA]</scope>
</reference>
<dbReference type="InterPro" id="IPR007412">
    <property type="entry name" value="FlgM"/>
</dbReference>
<sequence>MSQKIDGNLQVPQALRSLTPATKPSSGGEGPARPVEAADSLRLTGEATQLQALERNLSAAPAIDANRVQAVRDALQNGTYKINPDAIASRMLELDQQLHG</sequence>
<evidence type="ECO:0000256" key="1">
    <source>
        <dbReference type="ARBA" id="ARBA00005322"/>
    </source>
</evidence>
<dbReference type="InterPro" id="IPR031316">
    <property type="entry name" value="FlgM_C"/>
</dbReference>
<name>A0A7V8FJG2_STEMA</name>
<comment type="caution">
    <text evidence="11">The sequence shown here is derived from an EMBL/GenBank/DDBJ whole genome shotgun (WGS) entry which is preliminary data.</text>
</comment>
<protein>
    <recommendedName>
        <fullName evidence="2">Negative regulator of flagellin synthesis</fullName>
    </recommendedName>
    <alternativeName>
        <fullName evidence="8">Anti-sigma-28 factor</fullName>
    </alternativeName>
</protein>
<keyword evidence="6" id="KW-0804">Transcription</keyword>
<comment type="function">
    <text evidence="7">Responsible for the coupling of flagellin expression to flagellar assembly by preventing expression of the flagellin genes when a component of the middle class of proteins is defective. It negatively regulates flagellar genes by inhibiting the activity of FliA by directly binding to FliA.</text>
</comment>
<evidence type="ECO:0000313" key="12">
    <source>
        <dbReference type="Proteomes" id="UP000487117"/>
    </source>
</evidence>
<dbReference type="SUPFAM" id="SSF101498">
    <property type="entry name" value="Anti-sigma factor FlgM"/>
    <property type="match status" value="1"/>
</dbReference>
<evidence type="ECO:0000313" key="11">
    <source>
        <dbReference type="EMBL" id="KAF1017183.1"/>
    </source>
</evidence>
<keyword evidence="5" id="KW-0805">Transcription regulation</keyword>
<evidence type="ECO:0000256" key="9">
    <source>
        <dbReference type="SAM" id="MobiDB-lite"/>
    </source>
</evidence>
<dbReference type="GO" id="GO:0044781">
    <property type="term" value="P:bacterial-type flagellum organization"/>
    <property type="evidence" value="ECO:0007669"/>
    <property type="project" value="UniProtKB-KW"/>
</dbReference>
<evidence type="ECO:0000256" key="3">
    <source>
        <dbReference type="ARBA" id="ARBA00022491"/>
    </source>
</evidence>